<name>A0ABT3PJG3_9BACT</name>
<evidence type="ECO:0000313" key="2">
    <source>
        <dbReference type="EMBL" id="MCW9705324.1"/>
    </source>
</evidence>
<keyword evidence="2" id="KW-0413">Isomerase</keyword>
<keyword evidence="3" id="KW-1185">Reference proteome</keyword>
<sequence>MIENDYSFRFGAEVYTWFMDGNGKGNEGQLGHMIEVTARAGFSSIEPIAFWMGELEDPNRLEPKLKEQNIELAAIALTLDWNNPRETEEEREKADQIIELLQQFPDALLCTVHNPVGRHNIVERRQNLIKNVNRVSRRAAEKRVECTFHPNSPASSITRTEEDYDIILQGLDPEATGWTPDVGHIINGGMDPLTKMKEYESLINLVHYKDWAGEHEFALMGEGKVDFVGITQWLKDIGYDGWIICEDEAPLAVENPDKVTLHDGEWITNSLLPAIE</sequence>
<accession>A0ABT3PJG3</accession>
<dbReference type="InterPro" id="IPR050312">
    <property type="entry name" value="IolE/XylAMocC-like"/>
</dbReference>
<dbReference type="SUPFAM" id="SSF51658">
    <property type="entry name" value="Xylose isomerase-like"/>
    <property type="match status" value="1"/>
</dbReference>
<gene>
    <name evidence="2" type="ORF">J6I44_00595</name>
</gene>
<dbReference type="EMBL" id="JAGGJA010000001">
    <property type="protein sequence ID" value="MCW9705324.1"/>
    <property type="molecule type" value="Genomic_DNA"/>
</dbReference>
<organism evidence="2 3">
    <name type="scientific">Fodinibius salsisoli</name>
    <dbReference type="NCBI Taxonomy" id="2820877"/>
    <lineage>
        <taxon>Bacteria</taxon>
        <taxon>Pseudomonadati</taxon>
        <taxon>Balneolota</taxon>
        <taxon>Balneolia</taxon>
        <taxon>Balneolales</taxon>
        <taxon>Balneolaceae</taxon>
        <taxon>Fodinibius</taxon>
    </lineage>
</organism>
<dbReference type="GO" id="GO:0016853">
    <property type="term" value="F:isomerase activity"/>
    <property type="evidence" value="ECO:0007669"/>
    <property type="project" value="UniProtKB-KW"/>
</dbReference>
<dbReference type="PANTHER" id="PTHR12110:SF41">
    <property type="entry name" value="INOSOSE DEHYDRATASE"/>
    <property type="match status" value="1"/>
</dbReference>
<dbReference type="RefSeq" id="WP_265763985.1">
    <property type="nucleotide sequence ID" value="NZ_JAGGJA010000001.1"/>
</dbReference>
<feature type="domain" description="Xylose isomerase-like TIM barrel" evidence="1">
    <location>
        <begin position="35"/>
        <end position="267"/>
    </location>
</feature>
<dbReference type="Pfam" id="PF01261">
    <property type="entry name" value="AP_endonuc_2"/>
    <property type="match status" value="1"/>
</dbReference>
<proteinExistence type="predicted"/>
<dbReference type="Proteomes" id="UP001207918">
    <property type="component" value="Unassembled WGS sequence"/>
</dbReference>
<dbReference type="PANTHER" id="PTHR12110">
    <property type="entry name" value="HYDROXYPYRUVATE ISOMERASE"/>
    <property type="match status" value="1"/>
</dbReference>
<dbReference type="InterPro" id="IPR036237">
    <property type="entry name" value="Xyl_isomerase-like_sf"/>
</dbReference>
<protein>
    <submittedName>
        <fullName evidence="2">Sugar phosphate isomerase/epimerase</fullName>
    </submittedName>
</protein>
<comment type="caution">
    <text evidence="2">The sequence shown here is derived from an EMBL/GenBank/DDBJ whole genome shotgun (WGS) entry which is preliminary data.</text>
</comment>
<evidence type="ECO:0000313" key="3">
    <source>
        <dbReference type="Proteomes" id="UP001207918"/>
    </source>
</evidence>
<dbReference type="InterPro" id="IPR013022">
    <property type="entry name" value="Xyl_isomerase-like_TIM-brl"/>
</dbReference>
<dbReference type="Gene3D" id="3.20.20.150">
    <property type="entry name" value="Divalent-metal-dependent TIM barrel enzymes"/>
    <property type="match status" value="1"/>
</dbReference>
<evidence type="ECO:0000259" key="1">
    <source>
        <dbReference type="Pfam" id="PF01261"/>
    </source>
</evidence>
<reference evidence="2 3" key="1">
    <citation type="submission" date="2021-03" db="EMBL/GenBank/DDBJ databases">
        <title>Aliifodinibius sp. nov., a new bacterium isolated from saline soil.</title>
        <authorList>
            <person name="Galisteo C."/>
            <person name="De La Haba R."/>
            <person name="Sanchez-Porro C."/>
            <person name="Ventosa A."/>
        </authorList>
    </citation>
    <scope>NUCLEOTIDE SEQUENCE [LARGE SCALE GENOMIC DNA]</scope>
    <source>
        <strain evidence="2 3">1BSP15-2V2</strain>
    </source>
</reference>